<organism evidence="2">
    <name type="scientific">Arundo donax</name>
    <name type="common">Giant reed</name>
    <name type="synonym">Donax arundinaceus</name>
    <dbReference type="NCBI Taxonomy" id="35708"/>
    <lineage>
        <taxon>Eukaryota</taxon>
        <taxon>Viridiplantae</taxon>
        <taxon>Streptophyta</taxon>
        <taxon>Embryophyta</taxon>
        <taxon>Tracheophyta</taxon>
        <taxon>Spermatophyta</taxon>
        <taxon>Magnoliopsida</taxon>
        <taxon>Liliopsida</taxon>
        <taxon>Poales</taxon>
        <taxon>Poaceae</taxon>
        <taxon>PACMAD clade</taxon>
        <taxon>Arundinoideae</taxon>
        <taxon>Arundineae</taxon>
        <taxon>Arundo</taxon>
    </lineage>
</organism>
<protein>
    <submittedName>
        <fullName evidence="2">Uncharacterized protein</fullName>
    </submittedName>
</protein>
<proteinExistence type="predicted"/>
<name>A0A0A9FP21_ARUDO</name>
<dbReference type="AlphaFoldDB" id="A0A0A9FP21"/>
<dbReference type="EMBL" id="GBRH01187853">
    <property type="protein sequence ID" value="JAE10043.1"/>
    <property type="molecule type" value="Transcribed_RNA"/>
</dbReference>
<reference evidence="2" key="2">
    <citation type="journal article" date="2015" name="Data Brief">
        <title>Shoot transcriptome of the giant reed, Arundo donax.</title>
        <authorList>
            <person name="Barrero R.A."/>
            <person name="Guerrero F.D."/>
            <person name="Moolhuijzen P."/>
            <person name="Goolsby J.A."/>
            <person name="Tidwell J."/>
            <person name="Bellgard S.E."/>
            <person name="Bellgard M.I."/>
        </authorList>
    </citation>
    <scope>NUCLEOTIDE SEQUENCE</scope>
    <source>
        <tissue evidence="2">Shoot tissue taken approximately 20 cm above the soil surface</tissue>
    </source>
</reference>
<keyword evidence="1" id="KW-0472">Membrane</keyword>
<evidence type="ECO:0000256" key="1">
    <source>
        <dbReference type="SAM" id="Phobius"/>
    </source>
</evidence>
<feature type="transmembrane region" description="Helical" evidence="1">
    <location>
        <begin position="12"/>
        <end position="30"/>
    </location>
</feature>
<reference evidence="2" key="1">
    <citation type="submission" date="2014-09" db="EMBL/GenBank/DDBJ databases">
        <authorList>
            <person name="Magalhaes I.L.F."/>
            <person name="Oliveira U."/>
            <person name="Santos F.R."/>
            <person name="Vidigal T.H.D.A."/>
            <person name="Brescovit A.D."/>
            <person name="Santos A.J."/>
        </authorList>
    </citation>
    <scope>NUCLEOTIDE SEQUENCE</scope>
    <source>
        <tissue evidence="2">Shoot tissue taken approximately 20 cm above the soil surface</tissue>
    </source>
</reference>
<evidence type="ECO:0000313" key="2">
    <source>
        <dbReference type="EMBL" id="JAE10043.1"/>
    </source>
</evidence>
<keyword evidence="1" id="KW-1133">Transmembrane helix</keyword>
<sequence length="34" mass="4134">MKLLKKFHHDGVYIFILGFFLKICANNIFFHKYS</sequence>
<keyword evidence="1" id="KW-0812">Transmembrane</keyword>
<accession>A0A0A9FP21</accession>